<evidence type="ECO:0000256" key="4">
    <source>
        <dbReference type="ARBA" id="ARBA00022660"/>
    </source>
</evidence>
<dbReference type="GO" id="GO:0034551">
    <property type="term" value="P:mitochondrial respiratory chain complex III assembly"/>
    <property type="evidence" value="ECO:0007669"/>
    <property type="project" value="InterPro"/>
</dbReference>
<keyword evidence="8" id="KW-0809">Transit peptide</keyword>
<evidence type="ECO:0000256" key="2">
    <source>
        <dbReference type="ARBA" id="ARBA00008219"/>
    </source>
</evidence>
<evidence type="ECO:0000256" key="13">
    <source>
        <dbReference type="ARBA" id="ARBA00074652"/>
    </source>
</evidence>
<evidence type="ECO:0000313" key="15">
    <source>
        <dbReference type="Ensembl" id="ENSACOP00000019053.1"/>
    </source>
</evidence>
<sequence>MCFSQVLRTKGFSTTQGCLSEPPSSTNTPRGSGRGHTAANRERPWPRPLISHRRAGSRQAPAAGVPPAPPAPRRAPRGLPRYGGAIQSDRAHLYCTAMTAHLHSNRRPLPHVTQRRTTRGYCELLKGPRGTMLAALPRVLCRLSARRYPAGLRPPRAAWRGGARAEGGSGRTGFERRRWARPVGGALCFLGAFSLFPRDAEEDGEDAIILLLKRAKLSVMKGELGEAEKLLHEALRLSHQSENRKAIIYTYSMMANVAFMQGQLDNAEKLYKASMSYLLAGDTKEDDNAILEMSLKLASIYAAQKQHKLALAGYEFCILTLEEKIAKQKDLPEDVLPAEEKANTRLLLGMSLDSYARYLLNINQLSAAQKMYEKALQISKDVQGETHAQTVVLMSDLATVLDAQGHHDEAYSYVKRAAELAKETQHPEEHMVLNNLAAILMHKEDFLQAKQVYKEALKQAQQKGDVASVQHIQEELAELAKRRKGSK</sequence>
<keyword evidence="16" id="KW-1185">Reference proteome</keyword>
<dbReference type="Proteomes" id="UP000694522">
    <property type="component" value="Unplaced"/>
</dbReference>
<dbReference type="PANTHER" id="PTHR13143:SF6">
    <property type="entry name" value="TETRATRICOPEPTIDE REPEAT PROTEIN 19, MITOCHONDRIAL"/>
    <property type="match status" value="1"/>
</dbReference>
<dbReference type="SMART" id="SM00028">
    <property type="entry name" value="TPR"/>
    <property type="match status" value="5"/>
</dbReference>
<protein>
    <recommendedName>
        <fullName evidence="13">Tetratricopeptide repeat protein 19, mitochondrial</fullName>
    </recommendedName>
</protein>
<keyword evidence="4" id="KW-0679">Respiratory chain</keyword>
<dbReference type="InterPro" id="IPR011990">
    <property type="entry name" value="TPR-like_helical_dom_sf"/>
</dbReference>
<evidence type="ECO:0000256" key="6">
    <source>
        <dbReference type="ARBA" id="ARBA00022792"/>
    </source>
</evidence>
<feature type="compositionally biased region" description="Polar residues" evidence="14">
    <location>
        <begin position="14"/>
        <end position="30"/>
    </location>
</feature>
<evidence type="ECO:0000256" key="7">
    <source>
        <dbReference type="ARBA" id="ARBA00022803"/>
    </source>
</evidence>
<keyword evidence="3" id="KW-0813">Transport</keyword>
<comment type="similarity">
    <text evidence="2">Belongs to the TTC19 family.</text>
</comment>
<dbReference type="Pfam" id="PF13424">
    <property type="entry name" value="TPR_12"/>
    <property type="match status" value="1"/>
</dbReference>
<reference evidence="15" key="1">
    <citation type="submission" date="2025-08" db="UniProtKB">
        <authorList>
            <consortium name="Ensembl"/>
        </authorList>
    </citation>
    <scope>IDENTIFICATION</scope>
</reference>
<keyword evidence="11" id="KW-0472">Membrane</keyword>
<dbReference type="PANTHER" id="PTHR13143">
    <property type="entry name" value="TETRATRICOPEPTIDE REPEAT PROTEIN 19"/>
    <property type="match status" value="1"/>
</dbReference>
<evidence type="ECO:0000256" key="5">
    <source>
        <dbReference type="ARBA" id="ARBA00022737"/>
    </source>
</evidence>
<name>A0A8B9G7U9_9PSIT</name>
<evidence type="ECO:0000256" key="10">
    <source>
        <dbReference type="ARBA" id="ARBA00023128"/>
    </source>
</evidence>
<evidence type="ECO:0000256" key="3">
    <source>
        <dbReference type="ARBA" id="ARBA00022448"/>
    </source>
</evidence>
<dbReference type="Ensembl" id="ENSACOT00000019732.1">
    <property type="protein sequence ID" value="ENSACOP00000019053.1"/>
    <property type="gene ID" value="ENSACOG00000013127.1"/>
</dbReference>
<dbReference type="FunFam" id="1.25.40.10:FF:000240">
    <property type="entry name" value="Tetratricopeptide repeat protein 19, mitochondrial"/>
    <property type="match status" value="1"/>
</dbReference>
<evidence type="ECO:0000256" key="14">
    <source>
        <dbReference type="SAM" id="MobiDB-lite"/>
    </source>
</evidence>
<dbReference type="Gene3D" id="1.25.40.10">
    <property type="entry name" value="Tetratricopeptide repeat domain"/>
    <property type="match status" value="2"/>
</dbReference>
<evidence type="ECO:0000256" key="8">
    <source>
        <dbReference type="ARBA" id="ARBA00022946"/>
    </source>
</evidence>
<keyword evidence="6" id="KW-0999">Mitochondrion inner membrane</keyword>
<evidence type="ECO:0000313" key="16">
    <source>
        <dbReference type="Proteomes" id="UP000694522"/>
    </source>
</evidence>
<dbReference type="AlphaFoldDB" id="A0A8B9G7U9"/>
<dbReference type="InterPro" id="IPR019734">
    <property type="entry name" value="TPR_rpt"/>
</dbReference>
<proteinExistence type="inferred from homology"/>
<accession>A0A8B9G7U9</accession>
<comment type="subunit">
    <text evidence="12">Binds to the mature mitochondrial complex III dimer, after the incorporation of the Rieske protein UQCRFS1. Interacts with UQCRC1 and UQCRFS1. Interacts with ZFYVE26 and CHMP4B.</text>
</comment>
<keyword evidence="9" id="KW-0249">Electron transport</keyword>
<evidence type="ECO:0000256" key="9">
    <source>
        <dbReference type="ARBA" id="ARBA00022982"/>
    </source>
</evidence>
<feature type="compositionally biased region" description="Pro residues" evidence="14">
    <location>
        <begin position="64"/>
        <end position="73"/>
    </location>
</feature>
<keyword evidence="10" id="KW-0496">Mitochondrion</keyword>
<organism evidence="15 16">
    <name type="scientific">Amazona collaria</name>
    <name type="common">yellow-billed parrot</name>
    <dbReference type="NCBI Taxonomy" id="241587"/>
    <lineage>
        <taxon>Eukaryota</taxon>
        <taxon>Metazoa</taxon>
        <taxon>Chordata</taxon>
        <taxon>Craniata</taxon>
        <taxon>Vertebrata</taxon>
        <taxon>Euteleostomi</taxon>
        <taxon>Archelosauria</taxon>
        <taxon>Archosauria</taxon>
        <taxon>Dinosauria</taxon>
        <taxon>Saurischia</taxon>
        <taxon>Theropoda</taxon>
        <taxon>Coelurosauria</taxon>
        <taxon>Aves</taxon>
        <taxon>Neognathae</taxon>
        <taxon>Neoaves</taxon>
        <taxon>Telluraves</taxon>
        <taxon>Australaves</taxon>
        <taxon>Psittaciformes</taxon>
        <taxon>Psittacidae</taxon>
        <taxon>Amazona</taxon>
    </lineage>
</organism>
<feature type="region of interest" description="Disordered" evidence="14">
    <location>
        <begin position="14"/>
        <end position="83"/>
    </location>
</feature>
<evidence type="ECO:0000256" key="12">
    <source>
        <dbReference type="ARBA" id="ARBA00066255"/>
    </source>
</evidence>
<comment type="subcellular location">
    <subcellularLocation>
        <location evidence="1">Mitochondrion inner membrane</location>
    </subcellularLocation>
</comment>
<keyword evidence="5" id="KW-0677">Repeat</keyword>
<keyword evidence="7" id="KW-0802">TPR repeat</keyword>
<dbReference type="GO" id="GO:0005743">
    <property type="term" value="C:mitochondrial inner membrane"/>
    <property type="evidence" value="ECO:0007669"/>
    <property type="project" value="UniProtKB-SubCell"/>
</dbReference>
<reference evidence="15" key="2">
    <citation type="submission" date="2025-09" db="UniProtKB">
        <authorList>
            <consortium name="Ensembl"/>
        </authorList>
    </citation>
    <scope>IDENTIFICATION</scope>
</reference>
<dbReference type="InterPro" id="IPR040395">
    <property type="entry name" value="TTC19"/>
</dbReference>
<evidence type="ECO:0000256" key="11">
    <source>
        <dbReference type="ARBA" id="ARBA00023136"/>
    </source>
</evidence>
<dbReference type="SUPFAM" id="SSF48452">
    <property type="entry name" value="TPR-like"/>
    <property type="match status" value="1"/>
</dbReference>
<evidence type="ECO:0000256" key="1">
    <source>
        <dbReference type="ARBA" id="ARBA00004273"/>
    </source>
</evidence>